<dbReference type="Proteomes" id="UP000654075">
    <property type="component" value="Unassembled WGS sequence"/>
</dbReference>
<dbReference type="EMBL" id="CAJNNV010012310">
    <property type="protein sequence ID" value="CAE8600625.1"/>
    <property type="molecule type" value="Genomic_DNA"/>
</dbReference>
<organism evidence="2 3">
    <name type="scientific">Polarella glacialis</name>
    <name type="common">Dinoflagellate</name>
    <dbReference type="NCBI Taxonomy" id="89957"/>
    <lineage>
        <taxon>Eukaryota</taxon>
        <taxon>Sar</taxon>
        <taxon>Alveolata</taxon>
        <taxon>Dinophyceae</taxon>
        <taxon>Suessiales</taxon>
        <taxon>Suessiaceae</taxon>
        <taxon>Polarella</taxon>
    </lineage>
</organism>
<feature type="compositionally biased region" description="Basic and acidic residues" evidence="1">
    <location>
        <begin position="213"/>
        <end position="232"/>
    </location>
</feature>
<protein>
    <submittedName>
        <fullName evidence="2">Uncharacterized protein</fullName>
    </submittedName>
</protein>
<reference evidence="2" key="1">
    <citation type="submission" date="2021-02" db="EMBL/GenBank/DDBJ databases">
        <authorList>
            <person name="Dougan E. K."/>
            <person name="Rhodes N."/>
            <person name="Thang M."/>
            <person name="Chan C."/>
        </authorList>
    </citation>
    <scope>NUCLEOTIDE SEQUENCE</scope>
</reference>
<feature type="region of interest" description="Disordered" evidence="1">
    <location>
        <begin position="211"/>
        <end position="232"/>
    </location>
</feature>
<feature type="non-terminal residue" evidence="2">
    <location>
        <position position="232"/>
    </location>
</feature>
<sequence>VIAYVQRLEEGRLKRVACFAVSASVRGGDQPNRNFPEGVTTLASGHIAFVLATASLDLSQLGLRRFGFTTTGSFAIFHRCVELPPGCVDKARWEKIRALRAALRAELEVSEADAGDAKWRSAAPVIWDSGVMKRAWELHQAIPHADGSPEANLDDQYDPCPATLAHATVDLQTDAQVFGLQALKPFADWPTLISRRNIIVEKQRTGMMPKVPDAVRRNPREQLDRVHGHLAA</sequence>
<comment type="caution">
    <text evidence="2">The sequence shown here is derived from an EMBL/GenBank/DDBJ whole genome shotgun (WGS) entry which is preliminary data.</text>
</comment>
<evidence type="ECO:0000313" key="3">
    <source>
        <dbReference type="Proteomes" id="UP000654075"/>
    </source>
</evidence>
<gene>
    <name evidence="2" type="ORF">PGLA1383_LOCUS18938</name>
</gene>
<evidence type="ECO:0000256" key="1">
    <source>
        <dbReference type="SAM" id="MobiDB-lite"/>
    </source>
</evidence>
<evidence type="ECO:0000313" key="2">
    <source>
        <dbReference type="EMBL" id="CAE8600625.1"/>
    </source>
</evidence>
<keyword evidence="3" id="KW-1185">Reference proteome</keyword>
<feature type="non-terminal residue" evidence="2">
    <location>
        <position position="1"/>
    </location>
</feature>
<accession>A0A813EET3</accession>
<name>A0A813EET3_POLGL</name>
<dbReference type="AlphaFoldDB" id="A0A813EET3"/>
<proteinExistence type="predicted"/>